<evidence type="ECO:0000256" key="7">
    <source>
        <dbReference type="RuleBase" id="RU004560"/>
    </source>
</evidence>
<dbReference type="GeneID" id="9806048"/>
<feature type="domain" description="Septin-type G" evidence="9">
    <location>
        <begin position="183"/>
        <end position="455"/>
    </location>
</feature>
<dbReference type="FunFam" id="3.40.50.300:FF:000162">
    <property type="entry name" value="septin-7 isoform X1"/>
    <property type="match status" value="1"/>
</dbReference>
<evidence type="ECO:0000256" key="8">
    <source>
        <dbReference type="SAM" id="MobiDB-lite"/>
    </source>
</evidence>
<dbReference type="SUPFAM" id="SSF52540">
    <property type="entry name" value="P-loop containing nucleoside triphosphate hydrolases"/>
    <property type="match status" value="1"/>
</dbReference>
<feature type="compositionally biased region" description="Basic and acidic residues" evidence="8">
    <location>
        <begin position="96"/>
        <end position="106"/>
    </location>
</feature>
<dbReference type="GO" id="GO:0051301">
    <property type="term" value="P:cell division"/>
    <property type="evidence" value="ECO:0007669"/>
    <property type="project" value="UniProtKB-KW"/>
</dbReference>
<keyword evidence="3 7" id="KW-0547">Nucleotide-binding</keyword>
<dbReference type="PROSITE" id="PS51719">
    <property type="entry name" value="G_SEPTIN"/>
    <property type="match status" value="1"/>
</dbReference>
<feature type="compositionally biased region" description="Basic and acidic residues" evidence="8">
    <location>
        <begin position="460"/>
        <end position="477"/>
    </location>
</feature>
<dbReference type="InterPro" id="IPR027417">
    <property type="entry name" value="P-loop_NTPase"/>
</dbReference>
<evidence type="ECO:0000256" key="6">
    <source>
        <dbReference type="ARBA" id="ARBA00023306"/>
    </source>
</evidence>
<keyword evidence="6" id="KW-0131">Cell cycle</keyword>
<dbReference type="InterPro" id="IPR030379">
    <property type="entry name" value="G_SEPTIN_dom"/>
</dbReference>
<keyword evidence="4" id="KW-0175">Coiled coil</keyword>
<evidence type="ECO:0000256" key="1">
    <source>
        <dbReference type="ARBA" id="ARBA00004626"/>
    </source>
</evidence>
<organism evidence="10 11">
    <name type="scientific">Caenorhabditis remanei</name>
    <name type="common">Caenorhabditis vulgaris</name>
    <dbReference type="NCBI Taxonomy" id="31234"/>
    <lineage>
        <taxon>Eukaryota</taxon>
        <taxon>Metazoa</taxon>
        <taxon>Ecdysozoa</taxon>
        <taxon>Nematoda</taxon>
        <taxon>Chromadorea</taxon>
        <taxon>Rhabditida</taxon>
        <taxon>Rhabditina</taxon>
        <taxon>Rhabditomorpha</taxon>
        <taxon>Rhabditoidea</taxon>
        <taxon>Rhabditidae</taxon>
        <taxon>Peloderinae</taxon>
        <taxon>Caenorhabditis</taxon>
    </lineage>
</organism>
<feature type="compositionally biased region" description="Low complexity" evidence="8">
    <location>
        <begin position="553"/>
        <end position="579"/>
    </location>
</feature>
<dbReference type="PANTHER" id="PTHR18884">
    <property type="entry name" value="SEPTIN"/>
    <property type="match status" value="1"/>
</dbReference>
<gene>
    <name evidence="10" type="ORF">GCK72_003604</name>
</gene>
<evidence type="ECO:0000313" key="10">
    <source>
        <dbReference type="EMBL" id="KAF1771776.1"/>
    </source>
</evidence>
<proteinExistence type="inferred from homology"/>
<dbReference type="CTD" id="9806048"/>
<comment type="caution">
    <text evidence="10">The sequence shown here is derived from an EMBL/GenBank/DDBJ whole genome shotgun (WGS) entry which is preliminary data.</text>
</comment>
<dbReference type="RefSeq" id="XP_053592788.1">
    <property type="nucleotide sequence ID" value="XM_053724143.1"/>
</dbReference>
<evidence type="ECO:0000256" key="5">
    <source>
        <dbReference type="ARBA" id="ARBA00023134"/>
    </source>
</evidence>
<feature type="region of interest" description="Disordered" evidence="8">
    <location>
        <begin position="456"/>
        <end position="477"/>
    </location>
</feature>
<dbReference type="GO" id="GO:0005856">
    <property type="term" value="C:cytoskeleton"/>
    <property type="evidence" value="ECO:0007669"/>
    <property type="project" value="UniProtKB-ARBA"/>
</dbReference>
<evidence type="ECO:0000259" key="9">
    <source>
        <dbReference type="PROSITE" id="PS51719"/>
    </source>
</evidence>
<comment type="similarity">
    <text evidence="7">Belongs to the TRAFAC class TrmE-Era-EngA-EngB-Septin-like GTPase superfamily. Septin GTPase family.</text>
</comment>
<dbReference type="KEGG" id="crq:GCK72_003604"/>
<dbReference type="Gene3D" id="3.40.50.300">
    <property type="entry name" value="P-loop containing nucleotide triphosphate hydrolases"/>
    <property type="match status" value="1"/>
</dbReference>
<feature type="region of interest" description="Disordered" evidence="8">
    <location>
        <begin position="84"/>
        <end position="106"/>
    </location>
</feature>
<dbReference type="AlphaFoldDB" id="A0A6A5HXJ9"/>
<dbReference type="GO" id="GO:0005525">
    <property type="term" value="F:GTP binding"/>
    <property type="evidence" value="ECO:0007669"/>
    <property type="project" value="UniProtKB-KW"/>
</dbReference>
<name>A0A6A5HXJ9_CAERE</name>
<keyword evidence="2" id="KW-0132">Cell division</keyword>
<feature type="region of interest" description="Disordered" evidence="8">
    <location>
        <begin position="136"/>
        <end position="160"/>
    </location>
</feature>
<evidence type="ECO:0000256" key="4">
    <source>
        <dbReference type="ARBA" id="ARBA00023054"/>
    </source>
</evidence>
<comment type="subcellular location">
    <subcellularLocation>
        <location evidence="1">Cleavage furrow</location>
    </subcellularLocation>
</comment>
<dbReference type="GO" id="GO:0032154">
    <property type="term" value="C:cleavage furrow"/>
    <property type="evidence" value="ECO:0007669"/>
    <property type="project" value="UniProtKB-SubCell"/>
</dbReference>
<dbReference type="EMBL" id="WUAV01000001">
    <property type="protein sequence ID" value="KAF1771776.1"/>
    <property type="molecule type" value="Genomic_DNA"/>
</dbReference>
<dbReference type="Proteomes" id="UP000483820">
    <property type="component" value="Chromosome I"/>
</dbReference>
<protein>
    <recommendedName>
        <fullName evidence="9">Septin-type G domain-containing protein</fullName>
    </recommendedName>
</protein>
<reference evidence="10 11" key="1">
    <citation type="submission" date="2019-12" db="EMBL/GenBank/DDBJ databases">
        <title>Chromosome-level assembly of the Caenorhabditis remanei genome.</title>
        <authorList>
            <person name="Teterina A.A."/>
            <person name="Willis J.H."/>
            <person name="Phillips P.C."/>
        </authorList>
    </citation>
    <scope>NUCLEOTIDE SEQUENCE [LARGE SCALE GENOMIC DNA]</scope>
    <source>
        <strain evidence="10 11">PX506</strain>
        <tissue evidence="10">Whole organism</tissue>
    </source>
</reference>
<accession>A0A6A5HXJ9</accession>
<dbReference type="CDD" id="cd01850">
    <property type="entry name" value="CDC_Septin"/>
    <property type="match status" value="1"/>
</dbReference>
<dbReference type="InterPro" id="IPR016491">
    <property type="entry name" value="Septin"/>
</dbReference>
<evidence type="ECO:0000256" key="2">
    <source>
        <dbReference type="ARBA" id="ARBA00022618"/>
    </source>
</evidence>
<dbReference type="Pfam" id="PF00735">
    <property type="entry name" value="Septin"/>
    <property type="match status" value="1"/>
</dbReference>
<feature type="region of interest" description="Disordered" evidence="8">
    <location>
        <begin position="553"/>
        <end position="595"/>
    </location>
</feature>
<sequence>MNWREKIREEELDEENSVDASVVLWIVRHLGEFSPDNLKEMEKVYMKLRSGGRQVEIGDKAAIAELGERNKEEKAFPTMRREINNKFEEGGAATRNEGDRDVEREGKFKDSEKGAWILSDSNYILHRKSTSLPDFPNSFSMSRSTTTRTEELVPRGTSGPKETQNYWGFANFPNQVFRRAVKNGFDFTLMVVGRSGLGKSTFINTLFLAEINNLNEKESTPTPLPSTVRVEEKLVKLTENSVSLNLTLVDTPGFGDAVNNSKCWEPIVNYVESKFFEHFCEETRIDRGDKPIDKCVHLCLYFIEPSGHGLKPIDIELMKHLHGRVNIVPVIAKADCLTRDELRRFKTQIVKDAEAAEIKLYKFPELEDPSADKTTAEKLRKALPFAIIGSNTLKEKDGRRIRYREYPWGTVEVENMEHNDFLTLRDMIIRTNLIDMIDVTRNVHYENFRFRQMEGLPKNENNRDPFTHLEDERRQKEEELAEKRETLEKVFNEKTAARQKRNVERMSSLDEIEQQNMQKLDAKRAEIIRLRHEIGELRNGTLTSSQTSLATYNENNSQNSTFNSTSKSSPPPTATSSTSGTMKKRMGGLGLFNRN</sequence>
<evidence type="ECO:0000313" key="11">
    <source>
        <dbReference type="Proteomes" id="UP000483820"/>
    </source>
</evidence>
<keyword evidence="5 7" id="KW-0342">GTP-binding</keyword>
<evidence type="ECO:0000256" key="3">
    <source>
        <dbReference type="ARBA" id="ARBA00022741"/>
    </source>
</evidence>